<dbReference type="InterPro" id="IPR001370">
    <property type="entry name" value="BIR_rpt"/>
</dbReference>
<dbReference type="EMBL" id="CABPRJ010000999">
    <property type="protein sequence ID" value="VVC34545.1"/>
    <property type="molecule type" value="Genomic_DNA"/>
</dbReference>
<dbReference type="PANTHER" id="PTHR10044">
    <property type="entry name" value="INHIBITOR OF APOPTOSIS"/>
    <property type="match status" value="1"/>
</dbReference>
<dbReference type="InterPro" id="IPR050784">
    <property type="entry name" value="IAP"/>
</dbReference>
<evidence type="ECO:0000313" key="7">
    <source>
        <dbReference type="EMBL" id="VVC34545.1"/>
    </source>
</evidence>
<evidence type="ECO:0000256" key="4">
    <source>
        <dbReference type="ARBA" id="ARBA00022833"/>
    </source>
</evidence>
<dbReference type="SUPFAM" id="SSF57850">
    <property type="entry name" value="RING/U-box"/>
    <property type="match status" value="1"/>
</dbReference>
<comment type="similarity">
    <text evidence="1">Belongs to the IAP family.</text>
</comment>
<dbReference type="InterPro" id="IPR013083">
    <property type="entry name" value="Znf_RING/FYVE/PHD"/>
</dbReference>
<reference evidence="7 8" key="1">
    <citation type="submission" date="2019-08" db="EMBL/GenBank/DDBJ databases">
        <authorList>
            <person name="Alioto T."/>
            <person name="Alioto T."/>
            <person name="Gomez Garrido J."/>
        </authorList>
    </citation>
    <scope>NUCLEOTIDE SEQUENCE [LARGE SCALE GENOMIC DNA]</scope>
</reference>
<keyword evidence="8" id="KW-1185">Reference proteome</keyword>
<dbReference type="GO" id="GO:0008270">
    <property type="term" value="F:zinc ion binding"/>
    <property type="evidence" value="ECO:0007669"/>
    <property type="project" value="UniProtKB-KW"/>
</dbReference>
<dbReference type="GO" id="GO:0005737">
    <property type="term" value="C:cytoplasm"/>
    <property type="evidence" value="ECO:0007669"/>
    <property type="project" value="TreeGrafter"/>
</dbReference>
<organism evidence="7 8">
    <name type="scientific">Cinara cedri</name>
    <dbReference type="NCBI Taxonomy" id="506608"/>
    <lineage>
        <taxon>Eukaryota</taxon>
        <taxon>Metazoa</taxon>
        <taxon>Ecdysozoa</taxon>
        <taxon>Arthropoda</taxon>
        <taxon>Hexapoda</taxon>
        <taxon>Insecta</taxon>
        <taxon>Pterygota</taxon>
        <taxon>Neoptera</taxon>
        <taxon>Paraneoptera</taxon>
        <taxon>Hemiptera</taxon>
        <taxon>Sternorrhyncha</taxon>
        <taxon>Aphidomorpha</taxon>
        <taxon>Aphidoidea</taxon>
        <taxon>Aphididae</taxon>
        <taxon>Lachninae</taxon>
        <taxon>Cinara</taxon>
    </lineage>
</organism>
<evidence type="ECO:0000256" key="2">
    <source>
        <dbReference type="ARBA" id="ARBA00022723"/>
    </source>
</evidence>
<dbReference type="PANTHER" id="PTHR10044:SF139">
    <property type="entry name" value="DEATH-ASSOCIATED INHIBITOR OF APOPTOSIS 2"/>
    <property type="match status" value="1"/>
</dbReference>
<dbReference type="AlphaFoldDB" id="A0A5E4MWX2"/>
<dbReference type="FunFam" id="1.10.1170.10:FF:000002">
    <property type="entry name" value="Baculoviral IAP repeat containing 7"/>
    <property type="match status" value="2"/>
</dbReference>
<dbReference type="GO" id="GO:0043066">
    <property type="term" value="P:negative regulation of apoptotic process"/>
    <property type="evidence" value="ECO:0007669"/>
    <property type="project" value="TreeGrafter"/>
</dbReference>
<gene>
    <name evidence="7" type="ORF">CINCED_3A005156</name>
</gene>
<dbReference type="GO" id="GO:0043027">
    <property type="term" value="F:cysteine-type endopeptidase inhibitor activity involved in apoptotic process"/>
    <property type="evidence" value="ECO:0007669"/>
    <property type="project" value="TreeGrafter"/>
</dbReference>
<dbReference type="Gene3D" id="1.10.1170.10">
    <property type="entry name" value="Inhibitor Of Apoptosis Protein (2mihbC-IAP-1), Chain A"/>
    <property type="match status" value="2"/>
</dbReference>
<dbReference type="Pfam" id="PF13920">
    <property type="entry name" value="zf-C3HC4_3"/>
    <property type="match status" value="2"/>
</dbReference>
<dbReference type="SMART" id="SM00238">
    <property type="entry name" value="BIR"/>
    <property type="match status" value="2"/>
</dbReference>
<dbReference type="CDD" id="cd00022">
    <property type="entry name" value="BIR"/>
    <property type="match status" value="2"/>
</dbReference>
<keyword evidence="2" id="KW-0479">Metal-binding</keyword>
<dbReference type="GO" id="GO:0051726">
    <property type="term" value="P:regulation of cell cycle"/>
    <property type="evidence" value="ECO:0007669"/>
    <property type="project" value="TreeGrafter"/>
</dbReference>
<dbReference type="PROSITE" id="PS50143">
    <property type="entry name" value="BIR_REPEAT_2"/>
    <property type="match status" value="2"/>
</dbReference>
<evidence type="ECO:0000256" key="1">
    <source>
        <dbReference type="ARBA" id="ARBA00006672"/>
    </source>
</evidence>
<proteinExistence type="inferred from homology"/>
<dbReference type="InterPro" id="IPR001841">
    <property type="entry name" value="Znf_RING"/>
</dbReference>
<keyword evidence="4" id="KW-0862">Zinc</keyword>
<evidence type="ECO:0000259" key="6">
    <source>
        <dbReference type="PROSITE" id="PS50089"/>
    </source>
</evidence>
<feature type="domain" description="RING-type" evidence="6">
    <location>
        <begin position="431"/>
        <end position="465"/>
    </location>
</feature>
<dbReference type="GO" id="GO:0005634">
    <property type="term" value="C:nucleus"/>
    <property type="evidence" value="ECO:0007669"/>
    <property type="project" value="TreeGrafter"/>
</dbReference>
<sequence>MPGAINKLYAFTDNTGKILSSHLSVQTMAPSPKQIVKQSKNILQLANGCQIILKTPLPFMGSPSKPSSIDVEQSLRDFTVYKNRLRTFDNGWKLEYITPHQMADAGFFYLGVQDRVRCLFCSKEFDSWQRGDYPLVEHKKQSPQCAFFKTGYDVCGCYDLPTYPKSDAETKEIQQFLDSMGVVQQIKSLKNRDFATMEARLKTYDKCVIQLKIDIHALCEAGLYYMGDGQTDVVMCFFCTQGLKDWDDDDDPWKEHARFSPNCSFLLLNKGKQFVDEARDMKTDLPKINKDVLLKSISNQKDVTISENNNIEVNLTQRKIDLVDTINKQPELSLSKENLNLSQQPDTRTTPDSMLCKICYKEEMKVAFIPCGHIIACIQCAMTLDHCAVCRNPYNMAMSVYIHRDKDKQADQLLCNSSQCSDDEPQELMLCKVCLKEEVEVAFLPCRHAYACVKCAAELQECPVCAKEICATIQVYL</sequence>
<dbReference type="Gene3D" id="3.30.40.10">
    <property type="entry name" value="Zinc/RING finger domain, C3HC4 (zinc finger)"/>
    <property type="match status" value="2"/>
</dbReference>
<accession>A0A5E4MWX2</accession>
<evidence type="ECO:0000256" key="5">
    <source>
        <dbReference type="PROSITE-ProRule" id="PRU00175"/>
    </source>
</evidence>
<dbReference type="GO" id="GO:0031398">
    <property type="term" value="P:positive regulation of protein ubiquitination"/>
    <property type="evidence" value="ECO:0007669"/>
    <property type="project" value="TreeGrafter"/>
</dbReference>
<dbReference type="OrthoDB" id="6113021at2759"/>
<name>A0A5E4MWX2_9HEMI</name>
<dbReference type="SMART" id="SM00184">
    <property type="entry name" value="RING"/>
    <property type="match status" value="2"/>
</dbReference>
<dbReference type="PROSITE" id="PS50089">
    <property type="entry name" value="ZF_RING_2"/>
    <property type="match status" value="2"/>
</dbReference>
<dbReference type="GO" id="GO:0061630">
    <property type="term" value="F:ubiquitin protein ligase activity"/>
    <property type="evidence" value="ECO:0007669"/>
    <property type="project" value="TreeGrafter"/>
</dbReference>
<protein>
    <submittedName>
        <fullName evidence="7">BIR repeat,Zinc finger, RING/FYVE/PHD-type,Zinc finger, RING-type</fullName>
    </submittedName>
</protein>
<keyword evidence="3 5" id="KW-0863">Zinc-finger</keyword>
<dbReference type="SUPFAM" id="SSF57924">
    <property type="entry name" value="Inhibitor of apoptosis (IAP) repeat"/>
    <property type="match status" value="2"/>
</dbReference>
<feature type="domain" description="RING-type" evidence="6">
    <location>
        <begin position="356"/>
        <end position="391"/>
    </location>
</feature>
<dbReference type="Proteomes" id="UP000325440">
    <property type="component" value="Unassembled WGS sequence"/>
</dbReference>
<evidence type="ECO:0000313" key="8">
    <source>
        <dbReference type="Proteomes" id="UP000325440"/>
    </source>
</evidence>
<evidence type="ECO:0000256" key="3">
    <source>
        <dbReference type="ARBA" id="ARBA00022771"/>
    </source>
</evidence>
<dbReference type="Pfam" id="PF00653">
    <property type="entry name" value="BIR"/>
    <property type="match status" value="2"/>
</dbReference>